<dbReference type="GO" id="GO:0005524">
    <property type="term" value="F:ATP binding"/>
    <property type="evidence" value="ECO:0007669"/>
    <property type="project" value="UniProtKB-KW"/>
</dbReference>
<evidence type="ECO:0000256" key="2">
    <source>
        <dbReference type="ARBA" id="ARBA00022840"/>
    </source>
</evidence>
<dbReference type="SMART" id="SM00421">
    <property type="entry name" value="HTH_LUXR"/>
    <property type="match status" value="1"/>
</dbReference>
<evidence type="ECO:0000259" key="3">
    <source>
        <dbReference type="PROSITE" id="PS50043"/>
    </source>
</evidence>
<accession>A0A1H7RD49</accession>
<dbReference type="EMBL" id="FOAZ01000010">
    <property type="protein sequence ID" value="SEL58216.1"/>
    <property type="molecule type" value="Genomic_DNA"/>
</dbReference>
<dbReference type="SUPFAM" id="SSF46894">
    <property type="entry name" value="C-terminal effector domain of the bipartite response regulators"/>
    <property type="match status" value="1"/>
</dbReference>
<evidence type="ECO:0000313" key="4">
    <source>
        <dbReference type="EMBL" id="SEL58216.1"/>
    </source>
</evidence>
<proteinExistence type="predicted"/>
<keyword evidence="1" id="KW-0547">Nucleotide-binding</keyword>
<dbReference type="InterPro" id="IPR036388">
    <property type="entry name" value="WH-like_DNA-bd_sf"/>
</dbReference>
<dbReference type="AlphaFoldDB" id="A0A1H7RD49"/>
<gene>
    <name evidence="4" type="ORF">SAMN05414137_11067</name>
</gene>
<dbReference type="eggNOG" id="COG2909">
    <property type="taxonomic scope" value="Bacteria"/>
</dbReference>
<dbReference type="InterPro" id="IPR016032">
    <property type="entry name" value="Sig_transdc_resp-reg_C-effctor"/>
</dbReference>
<reference evidence="5" key="1">
    <citation type="submission" date="2016-10" db="EMBL/GenBank/DDBJ databases">
        <authorList>
            <person name="Varghese N."/>
        </authorList>
    </citation>
    <scope>NUCLEOTIDE SEQUENCE [LARGE SCALE GENOMIC DNA]</scope>
    <source>
        <strain evidence="5">DSM 45096 / BCRC 16803 / CGMCC 4.1857 / CIP 109030 / JCM 12277 / KCTC 19219 / NBRC 100920 / 33214</strain>
    </source>
</reference>
<dbReference type="SMART" id="SM00382">
    <property type="entry name" value="AAA"/>
    <property type="match status" value="1"/>
</dbReference>
<dbReference type="InterPro" id="IPR027417">
    <property type="entry name" value="P-loop_NTPase"/>
</dbReference>
<dbReference type="Pfam" id="PF00196">
    <property type="entry name" value="GerE"/>
    <property type="match status" value="1"/>
</dbReference>
<dbReference type="RefSeq" id="WP_042450234.1">
    <property type="nucleotide sequence ID" value="NZ_BBPN01000018.1"/>
</dbReference>
<keyword evidence="5" id="KW-1185">Reference proteome</keyword>
<dbReference type="InterPro" id="IPR003593">
    <property type="entry name" value="AAA+_ATPase"/>
</dbReference>
<dbReference type="GO" id="GO:0004016">
    <property type="term" value="F:adenylate cyclase activity"/>
    <property type="evidence" value="ECO:0007669"/>
    <property type="project" value="TreeGrafter"/>
</dbReference>
<evidence type="ECO:0000256" key="1">
    <source>
        <dbReference type="ARBA" id="ARBA00022741"/>
    </source>
</evidence>
<sequence length="983" mass="105296">MRSQAARVIGRETQLGHLRHALDDARQGRGGAVFLVGEAGVGKSRLAAEAAGEAFTAGMRVLRGRSTATGPTVPFRPLTEALMQLFRGGEPIDDQALGPYRPVLGRLIPEWSVGEHENNSSMVILGEAVLRLLIAAGRGCGQLLLLEDLHEADPETLAVVEYLVDNLEYTPVVLLATIRSEFSDALDLASAARRRGTGAVLELPPLTRPQVQEMIAAGLGVEPPQVPEPVLERLWDDSSGSPFLVEELLQSLVGGGSLVQGADGWRVVGDLRSDVSGSLARGILRRIDRLGPQGLALLSAAAVLGRRFPLTVLQRMTGVDDRSLLSHLHAGVAAQLVLPDEPAPDWYAFRHSLTLEALFTQLTPANRAHLAHRAADAVQELHPRLGGDWCPLVAELRLQAGEAAEAGRLYAEAGRRALAGGAIGSAVALLDRAERLLGGLEDAHARAEVLESLLPALAETGEFGRAFDLAEQLHEFGGADLSPVRISALHTRLAKVAHTAGRWADGNRQIALAREALGPLADETHVAPVDVVAAYLALDTPGPDRTQLAEKLARSAVEIAERHELSTVACQGWELLAVVARERDPEEAQSVLERALGAAERHRLPLQRLYALTRLGGNRWLAETDPTGLRTAREEALRLGAATIVYTVDGILILDAVLRGEFAAAREAADECLAVVRRLRLAPAIRYTLMARAGAAAHVGDRAAMEETLSAFAAWDGAGSQEEVLAVGLARTFCALMEEDRDLARRELAEVARLERDNPSTYYLSGRLGVGVLLDVLDGRADRTALSAAAATAPGRMRWNRQFLALADAVLLGREGRGGEAGEAVTRAVQEAQPYPVAQQLGLRLVAESAFADGWGEPVAWLRGAEVFFHQREVQAVANACRAALRGMGASVQQHRSGADRIPETLRAQGVTVREYEVFVVLAERLGNKDIAERLYISPRTVEKHIAALMSKTGAANRAALCALSQGREELREKPPGADGPAR</sequence>
<dbReference type="GO" id="GO:0006355">
    <property type="term" value="P:regulation of DNA-templated transcription"/>
    <property type="evidence" value="ECO:0007669"/>
    <property type="project" value="InterPro"/>
</dbReference>
<feature type="domain" description="HTH luxR-type" evidence="3">
    <location>
        <begin position="904"/>
        <end position="969"/>
    </location>
</feature>
<dbReference type="Pfam" id="PF13191">
    <property type="entry name" value="AAA_16"/>
    <property type="match status" value="1"/>
</dbReference>
<dbReference type="InterPro" id="IPR041664">
    <property type="entry name" value="AAA_16"/>
</dbReference>
<dbReference type="PANTHER" id="PTHR16305:SF28">
    <property type="entry name" value="GUANYLATE CYCLASE DOMAIN-CONTAINING PROTEIN"/>
    <property type="match status" value="1"/>
</dbReference>
<dbReference type="STRING" id="235985.SAMN05414137_11067"/>
<dbReference type="Gene3D" id="1.10.10.10">
    <property type="entry name" value="Winged helix-like DNA-binding domain superfamily/Winged helix DNA-binding domain"/>
    <property type="match status" value="1"/>
</dbReference>
<dbReference type="GO" id="GO:0005737">
    <property type="term" value="C:cytoplasm"/>
    <property type="evidence" value="ECO:0007669"/>
    <property type="project" value="TreeGrafter"/>
</dbReference>
<dbReference type="PROSITE" id="PS50043">
    <property type="entry name" value="HTH_LUXR_2"/>
    <property type="match status" value="1"/>
</dbReference>
<dbReference type="SUPFAM" id="SSF52540">
    <property type="entry name" value="P-loop containing nucleoside triphosphate hydrolases"/>
    <property type="match status" value="1"/>
</dbReference>
<protein>
    <submittedName>
        <fullName evidence="4">Regulatory protein, luxR family</fullName>
    </submittedName>
</protein>
<dbReference type="GO" id="GO:0003677">
    <property type="term" value="F:DNA binding"/>
    <property type="evidence" value="ECO:0007669"/>
    <property type="project" value="InterPro"/>
</dbReference>
<evidence type="ECO:0000313" key="5">
    <source>
        <dbReference type="Proteomes" id="UP000183015"/>
    </source>
</evidence>
<dbReference type="InterPro" id="IPR000792">
    <property type="entry name" value="Tscrpt_reg_LuxR_C"/>
</dbReference>
<dbReference type="CDD" id="cd06170">
    <property type="entry name" value="LuxR_C_like"/>
    <property type="match status" value="1"/>
</dbReference>
<keyword evidence="2" id="KW-0067">ATP-binding</keyword>
<name>A0A1H7RD49_STRJI</name>
<organism evidence="4 5">
    <name type="scientific">Streptacidiphilus jiangxiensis</name>
    <dbReference type="NCBI Taxonomy" id="235985"/>
    <lineage>
        <taxon>Bacteria</taxon>
        <taxon>Bacillati</taxon>
        <taxon>Actinomycetota</taxon>
        <taxon>Actinomycetes</taxon>
        <taxon>Kitasatosporales</taxon>
        <taxon>Streptomycetaceae</taxon>
        <taxon>Streptacidiphilus</taxon>
    </lineage>
</organism>
<dbReference type="OrthoDB" id="5378762at2"/>
<dbReference type="PANTHER" id="PTHR16305">
    <property type="entry name" value="TESTICULAR SOLUBLE ADENYLYL CYCLASE"/>
    <property type="match status" value="1"/>
</dbReference>
<dbReference type="Proteomes" id="UP000183015">
    <property type="component" value="Unassembled WGS sequence"/>
</dbReference>